<sequence length="101" mass="11329">MDFDESLAKAPYIFQITNRAAASRDKTEKVQKAQQLCAEYAKNAIRPHIPSTHRVENHSTTPNTKYQHNSRALLNQDSKYGSGSVESSRSPASQTLHVLQM</sequence>
<protein>
    <submittedName>
        <fullName evidence="2">Uncharacterized protein</fullName>
    </submittedName>
</protein>
<evidence type="ECO:0000313" key="3">
    <source>
        <dbReference type="Proteomes" id="UP000663828"/>
    </source>
</evidence>
<gene>
    <name evidence="2" type="ORF">XAT740_LOCUS39122</name>
</gene>
<keyword evidence="3" id="KW-1185">Reference proteome</keyword>
<reference evidence="2" key="1">
    <citation type="submission" date="2021-02" db="EMBL/GenBank/DDBJ databases">
        <authorList>
            <person name="Nowell W R."/>
        </authorList>
    </citation>
    <scope>NUCLEOTIDE SEQUENCE</scope>
</reference>
<feature type="region of interest" description="Disordered" evidence="1">
    <location>
        <begin position="44"/>
        <end position="101"/>
    </location>
</feature>
<organism evidence="2 3">
    <name type="scientific">Adineta ricciae</name>
    <name type="common">Rotifer</name>
    <dbReference type="NCBI Taxonomy" id="249248"/>
    <lineage>
        <taxon>Eukaryota</taxon>
        <taxon>Metazoa</taxon>
        <taxon>Spiralia</taxon>
        <taxon>Gnathifera</taxon>
        <taxon>Rotifera</taxon>
        <taxon>Eurotatoria</taxon>
        <taxon>Bdelloidea</taxon>
        <taxon>Adinetida</taxon>
        <taxon>Adinetidae</taxon>
        <taxon>Adineta</taxon>
    </lineage>
</organism>
<name>A0A815SPU3_ADIRI</name>
<dbReference type="AlphaFoldDB" id="A0A815SPU3"/>
<comment type="caution">
    <text evidence="2">The sequence shown here is derived from an EMBL/GenBank/DDBJ whole genome shotgun (WGS) entry which is preliminary data.</text>
</comment>
<evidence type="ECO:0000313" key="2">
    <source>
        <dbReference type="EMBL" id="CAF1491668.1"/>
    </source>
</evidence>
<proteinExistence type="predicted"/>
<dbReference type="EMBL" id="CAJNOR010004299">
    <property type="protein sequence ID" value="CAF1491668.1"/>
    <property type="molecule type" value="Genomic_DNA"/>
</dbReference>
<feature type="compositionally biased region" description="Polar residues" evidence="1">
    <location>
        <begin position="58"/>
        <end position="101"/>
    </location>
</feature>
<dbReference type="Proteomes" id="UP000663828">
    <property type="component" value="Unassembled WGS sequence"/>
</dbReference>
<evidence type="ECO:0000256" key="1">
    <source>
        <dbReference type="SAM" id="MobiDB-lite"/>
    </source>
</evidence>
<accession>A0A815SPU3</accession>